<dbReference type="GO" id="GO:0005682">
    <property type="term" value="C:U5 snRNP"/>
    <property type="evidence" value="ECO:0007669"/>
    <property type="project" value="TreeGrafter"/>
</dbReference>
<dbReference type="GO" id="GO:0005681">
    <property type="term" value="C:spliceosomal complex"/>
    <property type="evidence" value="ECO:0007669"/>
    <property type="project" value="TreeGrafter"/>
</dbReference>
<dbReference type="GO" id="GO:0046540">
    <property type="term" value="C:U4/U6 x U5 tri-snRNP complex"/>
    <property type="evidence" value="ECO:0007669"/>
    <property type="project" value="UniProtKB-UniRule"/>
</dbReference>
<organism evidence="7">
    <name type="scientific">Aegilops tauschii</name>
    <name type="common">Tausch's goatgrass</name>
    <name type="synonym">Aegilops squarrosa</name>
    <dbReference type="NCBI Taxonomy" id="37682"/>
    <lineage>
        <taxon>Eukaryota</taxon>
        <taxon>Viridiplantae</taxon>
        <taxon>Streptophyta</taxon>
        <taxon>Embryophyta</taxon>
        <taxon>Tracheophyta</taxon>
        <taxon>Spermatophyta</taxon>
        <taxon>Magnoliopsida</taxon>
        <taxon>Liliopsida</taxon>
        <taxon>Poales</taxon>
        <taxon>Poaceae</taxon>
        <taxon>BOP clade</taxon>
        <taxon>Pooideae</taxon>
        <taxon>Triticodae</taxon>
        <taxon>Triticeae</taxon>
        <taxon>Triticinae</taxon>
        <taxon>Aegilops</taxon>
    </lineage>
</organism>
<keyword evidence="3 6" id="KW-0507">mRNA processing</keyword>
<dbReference type="PANTHER" id="PTHR12052:SF5">
    <property type="entry name" value="THIOREDOXIN-LIKE PROTEIN 4A"/>
    <property type="match status" value="1"/>
</dbReference>
<dbReference type="EnsemblPlants" id="EMT25324">
    <property type="protein sequence ID" value="EMT25324"/>
    <property type="gene ID" value="F775_09684"/>
</dbReference>
<dbReference type="CDD" id="cd02954">
    <property type="entry name" value="DIM1"/>
    <property type="match status" value="1"/>
</dbReference>
<protein>
    <submittedName>
        <fullName evidence="7">Thioredoxin-like protein 4A</fullName>
    </submittedName>
</protein>
<dbReference type="SMART" id="SM01410">
    <property type="entry name" value="DIM1"/>
    <property type="match status" value="1"/>
</dbReference>
<evidence type="ECO:0000256" key="6">
    <source>
        <dbReference type="PIRNR" id="PIRNR017199"/>
    </source>
</evidence>
<evidence type="ECO:0000256" key="4">
    <source>
        <dbReference type="ARBA" id="ARBA00023187"/>
    </source>
</evidence>
<dbReference type="Pfam" id="PF02966">
    <property type="entry name" value="DIM1"/>
    <property type="match status" value="2"/>
</dbReference>
<dbReference type="PANTHER" id="PTHR12052">
    <property type="entry name" value="THIOREDOXIN-LIKE PROTEN 4A, 4B"/>
    <property type="match status" value="1"/>
</dbReference>
<sequence>MSYLLPHLHSGWAVDQAILAEEERLVIIRFGHDWDETCMQGSWIREISPIGFTDKRQYQFLMDEVLSGVAETIKNFAVIYLVDITEVPDFNTMYELYDPSTVMFFFRNKHIMIDLGTGNNNKINWAMKDKQEFVDIVETVYRGARKGRGLVIAPKDYSTKYRY</sequence>
<dbReference type="ExpressionAtlas" id="M8BTQ4">
    <property type="expression patterns" value="baseline"/>
</dbReference>
<dbReference type="AlphaFoldDB" id="M8BTQ4"/>
<evidence type="ECO:0000256" key="2">
    <source>
        <dbReference type="ARBA" id="ARBA00008241"/>
    </source>
</evidence>
<reference evidence="7" key="1">
    <citation type="submission" date="2015-06" db="UniProtKB">
        <authorList>
            <consortium name="EnsemblPlants"/>
        </authorList>
    </citation>
    <scope>IDENTIFICATION</scope>
</reference>
<dbReference type="InterPro" id="IPR004123">
    <property type="entry name" value="Dim1"/>
</dbReference>
<dbReference type="PIRSF" id="PIRSF017199">
    <property type="entry name" value="mRNA_splic_U5"/>
    <property type="match status" value="1"/>
</dbReference>
<keyword evidence="4 6" id="KW-0508">mRNA splicing</keyword>
<evidence type="ECO:0000256" key="1">
    <source>
        <dbReference type="ARBA" id="ARBA00004123"/>
    </source>
</evidence>
<comment type="similarity">
    <text evidence="2 6">Belongs to the DIM1 family.</text>
</comment>
<dbReference type="GO" id="GO:0000398">
    <property type="term" value="P:mRNA splicing, via spliceosome"/>
    <property type="evidence" value="ECO:0007669"/>
    <property type="project" value="InterPro"/>
</dbReference>
<accession>M8BTQ4</accession>
<evidence type="ECO:0000313" key="7">
    <source>
        <dbReference type="EnsemblPlants" id="EMT25324"/>
    </source>
</evidence>
<proteinExistence type="inferred from homology"/>
<dbReference type="SUPFAM" id="SSF52833">
    <property type="entry name" value="Thioredoxin-like"/>
    <property type="match status" value="2"/>
</dbReference>
<dbReference type="InterPro" id="IPR036249">
    <property type="entry name" value="Thioredoxin-like_sf"/>
</dbReference>
<dbReference type="Gene3D" id="3.40.30.10">
    <property type="entry name" value="Glutaredoxin"/>
    <property type="match status" value="1"/>
</dbReference>
<evidence type="ECO:0000256" key="5">
    <source>
        <dbReference type="ARBA" id="ARBA00023242"/>
    </source>
</evidence>
<comment type="subcellular location">
    <subcellularLocation>
        <location evidence="1 6">Nucleus</location>
    </subcellularLocation>
</comment>
<keyword evidence="5 6" id="KW-0539">Nucleus</keyword>
<evidence type="ECO:0000256" key="3">
    <source>
        <dbReference type="ARBA" id="ARBA00022664"/>
    </source>
</evidence>
<name>M8BTQ4_AEGTA</name>